<protein>
    <submittedName>
        <fullName evidence="1">Uncharacterized protein</fullName>
    </submittedName>
</protein>
<dbReference type="Proteomes" id="UP000765509">
    <property type="component" value="Unassembled WGS sequence"/>
</dbReference>
<keyword evidence="2" id="KW-1185">Reference proteome</keyword>
<evidence type="ECO:0000313" key="1">
    <source>
        <dbReference type="EMBL" id="MBW0558604.1"/>
    </source>
</evidence>
<organism evidence="1 2">
    <name type="scientific">Austropuccinia psidii MF-1</name>
    <dbReference type="NCBI Taxonomy" id="1389203"/>
    <lineage>
        <taxon>Eukaryota</taxon>
        <taxon>Fungi</taxon>
        <taxon>Dikarya</taxon>
        <taxon>Basidiomycota</taxon>
        <taxon>Pucciniomycotina</taxon>
        <taxon>Pucciniomycetes</taxon>
        <taxon>Pucciniales</taxon>
        <taxon>Sphaerophragmiaceae</taxon>
        <taxon>Austropuccinia</taxon>
    </lineage>
</organism>
<proteinExistence type="predicted"/>
<comment type="caution">
    <text evidence="1">The sequence shown here is derived from an EMBL/GenBank/DDBJ whole genome shotgun (WGS) entry which is preliminary data.</text>
</comment>
<name>A0A9Q3PEE9_9BASI</name>
<accession>A0A9Q3PEE9</accession>
<gene>
    <name evidence="1" type="ORF">O181_098319</name>
</gene>
<sequence length="97" mass="10596">MYNSNYKDSSGIVPSTSNYLATSVNSVALVGELKTPSLPSCVHIPPIIPSQSSFPSSDEFFKETKDVGEDVSISSLHLFQGDMELPQLSFHAFLEKQ</sequence>
<dbReference type="EMBL" id="AVOT02066931">
    <property type="protein sequence ID" value="MBW0558604.1"/>
    <property type="molecule type" value="Genomic_DNA"/>
</dbReference>
<evidence type="ECO:0000313" key="2">
    <source>
        <dbReference type="Proteomes" id="UP000765509"/>
    </source>
</evidence>
<reference evidence="1" key="1">
    <citation type="submission" date="2021-03" db="EMBL/GenBank/DDBJ databases">
        <title>Draft genome sequence of rust myrtle Austropuccinia psidii MF-1, a brazilian biotype.</title>
        <authorList>
            <person name="Quecine M.C."/>
            <person name="Pachon D.M.R."/>
            <person name="Bonatelli M.L."/>
            <person name="Correr F.H."/>
            <person name="Franceschini L.M."/>
            <person name="Leite T.F."/>
            <person name="Margarido G.R.A."/>
            <person name="Almeida C.A."/>
            <person name="Ferrarezi J.A."/>
            <person name="Labate C.A."/>
        </authorList>
    </citation>
    <scope>NUCLEOTIDE SEQUENCE</scope>
    <source>
        <strain evidence="1">MF-1</strain>
    </source>
</reference>
<dbReference type="AlphaFoldDB" id="A0A9Q3PEE9"/>